<name>A0A248TPD5_9BACI</name>
<keyword evidence="3" id="KW-0010">Activator</keyword>
<dbReference type="Proteomes" id="UP000215137">
    <property type="component" value="Chromosome"/>
</dbReference>
<dbReference type="InterPro" id="IPR014710">
    <property type="entry name" value="RmlC-like_jellyroll"/>
</dbReference>
<dbReference type="PROSITE" id="PS51063">
    <property type="entry name" value="HTH_CRP_2"/>
    <property type="match status" value="1"/>
</dbReference>
<evidence type="ECO:0000256" key="4">
    <source>
        <dbReference type="ARBA" id="ARBA00023163"/>
    </source>
</evidence>
<evidence type="ECO:0000259" key="5">
    <source>
        <dbReference type="PROSITE" id="PS50042"/>
    </source>
</evidence>
<keyword evidence="4" id="KW-0804">Transcription</keyword>
<dbReference type="EMBL" id="CP022983">
    <property type="protein sequence ID" value="ASV69950.1"/>
    <property type="molecule type" value="Genomic_DNA"/>
</dbReference>
<keyword evidence="1" id="KW-0805">Transcription regulation</keyword>
<evidence type="ECO:0000313" key="8">
    <source>
        <dbReference type="Proteomes" id="UP000215137"/>
    </source>
</evidence>
<dbReference type="KEGG" id="bko:CKF48_04780"/>
<dbReference type="PANTHER" id="PTHR24567">
    <property type="entry name" value="CRP FAMILY TRANSCRIPTIONAL REGULATORY PROTEIN"/>
    <property type="match status" value="1"/>
</dbReference>
<evidence type="ECO:0000259" key="6">
    <source>
        <dbReference type="PROSITE" id="PS51063"/>
    </source>
</evidence>
<dbReference type="PROSITE" id="PS50042">
    <property type="entry name" value="CNMP_BINDING_3"/>
    <property type="match status" value="1"/>
</dbReference>
<dbReference type="InterPro" id="IPR012318">
    <property type="entry name" value="HTH_CRP"/>
</dbReference>
<evidence type="ECO:0000256" key="3">
    <source>
        <dbReference type="ARBA" id="ARBA00023159"/>
    </source>
</evidence>
<dbReference type="InterPro" id="IPR018490">
    <property type="entry name" value="cNMP-bd_dom_sf"/>
</dbReference>
<dbReference type="RefSeq" id="WP_095373514.1">
    <property type="nucleotide sequence ID" value="NZ_CP022983.1"/>
</dbReference>
<dbReference type="SUPFAM" id="SSF51206">
    <property type="entry name" value="cAMP-binding domain-like"/>
    <property type="match status" value="1"/>
</dbReference>
<dbReference type="Gene3D" id="2.60.120.10">
    <property type="entry name" value="Jelly Rolls"/>
    <property type="match status" value="1"/>
</dbReference>
<dbReference type="GO" id="GO:0003677">
    <property type="term" value="F:DNA binding"/>
    <property type="evidence" value="ECO:0007669"/>
    <property type="project" value="UniProtKB-KW"/>
</dbReference>
<feature type="domain" description="HTH crp-type" evidence="6">
    <location>
        <begin position="145"/>
        <end position="216"/>
    </location>
</feature>
<dbReference type="SUPFAM" id="SSF46785">
    <property type="entry name" value="Winged helix' DNA-binding domain"/>
    <property type="match status" value="1"/>
</dbReference>
<dbReference type="OrthoDB" id="581021at2"/>
<protein>
    <submittedName>
        <fullName evidence="7">Crp/Fnr family transcriptional regulator</fullName>
    </submittedName>
</protein>
<gene>
    <name evidence="7" type="ORF">CKF48_04780</name>
</gene>
<dbReference type="PROSITE" id="PS00888">
    <property type="entry name" value="CNMP_BINDING_1"/>
    <property type="match status" value="1"/>
</dbReference>
<dbReference type="Pfam" id="PF00027">
    <property type="entry name" value="cNMP_binding"/>
    <property type="match status" value="1"/>
</dbReference>
<feature type="domain" description="Cyclic nucleotide-binding" evidence="5">
    <location>
        <begin position="14"/>
        <end position="112"/>
    </location>
</feature>
<dbReference type="InterPro" id="IPR000595">
    <property type="entry name" value="cNMP-bd_dom"/>
</dbReference>
<reference evidence="7 8" key="1">
    <citation type="submission" date="2017-08" db="EMBL/GenBank/DDBJ databases">
        <title>Complete Genome Sequence of Bacillus kochii Oregon-R-modENCODE STRAIN BDGP4, isolated from Drosophila melanogaster gut.</title>
        <authorList>
            <person name="Wan K.H."/>
            <person name="Yu C."/>
            <person name="Park S."/>
            <person name="Hammonds A.S."/>
            <person name="Booth B.W."/>
            <person name="Celniker S.E."/>
        </authorList>
    </citation>
    <scope>NUCLEOTIDE SEQUENCE [LARGE SCALE GENOMIC DNA]</scope>
    <source>
        <strain evidence="7 8">BDGP4</strain>
    </source>
</reference>
<keyword evidence="8" id="KW-1185">Reference proteome</keyword>
<dbReference type="PANTHER" id="PTHR24567:SF26">
    <property type="entry name" value="REGULATORY PROTEIN YEIL"/>
    <property type="match status" value="1"/>
</dbReference>
<evidence type="ECO:0000313" key="7">
    <source>
        <dbReference type="EMBL" id="ASV69950.1"/>
    </source>
</evidence>
<dbReference type="InterPro" id="IPR050397">
    <property type="entry name" value="Env_Response_Regulators"/>
</dbReference>
<sequence length="228" mass="26422">MSRVDVQFYMDKYNLHEVLPERLYPHLSLHTVEKGEQLCRQGEQAKALYIVVKGKAKVFTTSMEGKTLVLSFQTPIELIGDIEYIQNIDIINTVEAVSSVTVIKIPYKFLRKHCEQYSPFLMFLLKVITDKFNAKSNFLKLNVLYPVEVRLASYLLSHSFDEEHSLVTGMHSTKNLKDTANLIGTSYRHLNRVIQQFSELGLVERKDKWIQIKDWEGLREMAGSSLYE</sequence>
<evidence type="ECO:0000256" key="2">
    <source>
        <dbReference type="ARBA" id="ARBA00023125"/>
    </source>
</evidence>
<dbReference type="SMART" id="SM00100">
    <property type="entry name" value="cNMP"/>
    <property type="match status" value="1"/>
</dbReference>
<dbReference type="GO" id="GO:0005829">
    <property type="term" value="C:cytosol"/>
    <property type="evidence" value="ECO:0007669"/>
    <property type="project" value="TreeGrafter"/>
</dbReference>
<evidence type="ECO:0000256" key="1">
    <source>
        <dbReference type="ARBA" id="ARBA00023015"/>
    </source>
</evidence>
<dbReference type="InterPro" id="IPR018488">
    <property type="entry name" value="cNMP-bd_CS"/>
</dbReference>
<proteinExistence type="predicted"/>
<accession>A0A248TPD5</accession>
<organism evidence="7 8">
    <name type="scientific">Cytobacillus kochii</name>
    <dbReference type="NCBI Taxonomy" id="859143"/>
    <lineage>
        <taxon>Bacteria</taxon>
        <taxon>Bacillati</taxon>
        <taxon>Bacillota</taxon>
        <taxon>Bacilli</taxon>
        <taxon>Bacillales</taxon>
        <taxon>Bacillaceae</taxon>
        <taxon>Cytobacillus</taxon>
    </lineage>
</organism>
<dbReference type="AlphaFoldDB" id="A0A248TPD5"/>
<dbReference type="InterPro" id="IPR036390">
    <property type="entry name" value="WH_DNA-bd_sf"/>
</dbReference>
<dbReference type="CDD" id="cd00038">
    <property type="entry name" value="CAP_ED"/>
    <property type="match status" value="1"/>
</dbReference>
<keyword evidence="2" id="KW-0238">DNA-binding</keyword>
<dbReference type="Pfam" id="PF13545">
    <property type="entry name" value="HTH_Crp_2"/>
    <property type="match status" value="1"/>
</dbReference>
<dbReference type="GO" id="GO:0003700">
    <property type="term" value="F:DNA-binding transcription factor activity"/>
    <property type="evidence" value="ECO:0007669"/>
    <property type="project" value="TreeGrafter"/>
</dbReference>